<comment type="subcellular location">
    <subcellularLocation>
        <location evidence="1 6">Bacterial flagellum basal body</location>
    </subcellularLocation>
</comment>
<evidence type="ECO:0000256" key="4">
    <source>
        <dbReference type="ARBA" id="ARBA00023143"/>
    </source>
</evidence>
<dbReference type="EMBL" id="JAMZFT010000002">
    <property type="protein sequence ID" value="MCP1336817.1"/>
    <property type="molecule type" value="Genomic_DNA"/>
</dbReference>
<dbReference type="AlphaFoldDB" id="A0A9J6PDT5"/>
<evidence type="ECO:0000256" key="1">
    <source>
        <dbReference type="ARBA" id="ARBA00004117"/>
    </source>
</evidence>
<dbReference type="GO" id="GO:0030694">
    <property type="term" value="C:bacterial-type flagellum basal body, rod"/>
    <property type="evidence" value="ECO:0007669"/>
    <property type="project" value="InterPro"/>
</dbReference>
<dbReference type="PIRSF" id="PIRSF002889">
    <property type="entry name" value="Rod_FlgB"/>
    <property type="match status" value="1"/>
</dbReference>
<evidence type="ECO:0000256" key="3">
    <source>
        <dbReference type="ARBA" id="ARBA00014376"/>
    </source>
</evidence>
<name>A0A9J6PDT5_9PROT</name>
<feature type="domain" description="Flagellar basal body rod protein N-terminal" evidence="7">
    <location>
        <begin position="8"/>
        <end position="38"/>
    </location>
</feature>
<comment type="function">
    <text evidence="5 6">Structural component of flagellum, the bacterial motility apparatus. Part of the rod structure of flagellar basal body.</text>
</comment>
<proteinExistence type="inferred from homology"/>
<evidence type="ECO:0000256" key="2">
    <source>
        <dbReference type="ARBA" id="ARBA00009677"/>
    </source>
</evidence>
<dbReference type="GO" id="GO:0071973">
    <property type="term" value="P:bacterial-type flagellum-dependent cell motility"/>
    <property type="evidence" value="ECO:0007669"/>
    <property type="project" value="InterPro"/>
</dbReference>
<dbReference type="Pfam" id="PF00460">
    <property type="entry name" value="Flg_bb_rod"/>
    <property type="match status" value="1"/>
</dbReference>
<dbReference type="InterPro" id="IPR006300">
    <property type="entry name" value="FlgB"/>
</dbReference>
<evidence type="ECO:0000259" key="7">
    <source>
        <dbReference type="Pfam" id="PF00460"/>
    </source>
</evidence>
<evidence type="ECO:0000313" key="9">
    <source>
        <dbReference type="Proteomes" id="UP001055804"/>
    </source>
</evidence>
<evidence type="ECO:0000313" key="8">
    <source>
        <dbReference type="EMBL" id="MCP1336817.1"/>
    </source>
</evidence>
<dbReference type="Proteomes" id="UP001055804">
    <property type="component" value="Unassembled WGS sequence"/>
</dbReference>
<comment type="subunit">
    <text evidence="6">The basal body constitutes a major portion of the flagellar organelle and consists of a number of rings mounted on a central rod.</text>
</comment>
<evidence type="ECO:0000256" key="6">
    <source>
        <dbReference type="PIRNR" id="PIRNR002889"/>
    </source>
</evidence>
<protein>
    <recommendedName>
        <fullName evidence="3 6">Flagellar basal body rod protein FlgB</fullName>
    </recommendedName>
</protein>
<dbReference type="NCBIfam" id="NF009270">
    <property type="entry name" value="PRK12627.1"/>
    <property type="match status" value="1"/>
</dbReference>
<keyword evidence="4 6" id="KW-0975">Bacterial flagellum</keyword>
<evidence type="ECO:0000256" key="5">
    <source>
        <dbReference type="ARBA" id="ARBA00024934"/>
    </source>
</evidence>
<comment type="caution">
    <text evidence="8">The sequence shown here is derived from an EMBL/GenBank/DDBJ whole genome shotgun (WGS) entry which is preliminary data.</text>
</comment>
<comment type="similarity">
    <text evidence="2 6">Belongs to the flagella basal body rod proteins family.</text>
</comment>
<dbReference type="InterPro" id="IPR001444">
    <property type="entry name" value="Flag_bb_rod_N"/>
</dbReference>
<keyword evidence="9" id="KW-1185">Reference proteome</keyword>
<sequence length="128" mass="13242">MYGSLSLLKIATGAARHAASRQTLIAQNVANADTPGYRARDLEAFKVHGTSEDGFAAKATRAAHAGASADSLLAARTVDTPGPESLNGNTVDLEDQLVRGAEAQQRHAMALGVYGTAIGLVRTAIGKR</sequence>
<dbReference type="RefSeq" id="WP_269332761.1">
    <property type="nucleotide sequence ID" value="NZ_JAMZFT010000002.1"/>
</dbReference>
<reference evidence="8" key="1">
    <citation type="submission" date="2022-06" db="EMBL/GenBank/DDBJ databases">
        <title>Isolation and Genomics of Futiania mangrovii gen. nov., sp. nov., a Rare and Metabolically-versatile member in the Class Alphaproteobacteria.</title>
        <authorList>
            <person name="Liu L."/>
            <person name="Huang W.-C."/>
            <person name="Pan J."/>
            <person name="Li J."/>
            <person name="Huang Y."/>
            <person name="Du H."/>
            <person name="Liu Y."/>
            <person name="Li M."/>
        </authorList>
    </citation>
    <scope>NUCLEOTIDE SEQUENCE</scope>
    <source>
        <strain evidence="8">FT118</strain>
    </source>
</reference>
<gene>
    <name evidence="8" type="ORF">NJQ99_10390</name>
</gene>
<accession>A0A9J6PDT5</accession>
<organism evidence="8 9">
    <name type="scientific">Futiania mangrovi</name>
    <dbReference type="NCBI Taxonomy" id="2959716"/>
    <lineage>
        <taxon>Bacteria</taxon>
        <taxon>Pseudomonadati</taxon>
        <taxon>Pseudomonadota</taxon>
        <taxon>Alphaproteobacteria</taxon>
        <taxon>Futianiales</taxon>
        <taxon>Futianiaceae</taxon>
        <taxon>Futiania</taxon>
    </lineage>
</organism>